<organism evidence="3 4">
    <name type="scientific">Microctonus hyperodae</name>
    <name type="common">Parasitoid wasp</name>
    <dbReference type="NCBI Taxonomy" id="165561"/>
    <lineage>
        <taxon>Eukaryota</taxon>
        <taxon>Metazoa</taxon>
        <taxon>Ecdysozoa</taxon>
        <taxon>Arthropoda</taxon>
        <taxon>Hexapoda</taxon>
        <taxon>Insecta</taxon>
        <taxon>Pterygota</taxon>
        <taxon>Neoptera</taxon>
        <taxon>Endopterygota</taxon>
        <taxon>Hymenoptera</taxon>
        <taxon>Apocrita</taxon>
        <taxon>Ichneumonoidea</taxon>
        <taxon>Braconidae</taxon>
        <taxon>Euphorinae</taxon>
        <taxon>Microctonus</taxon>
    </lineage>
</organism>
<feature type="signal peptide" evidence="2">
    <location>
        <begin position="1"/>
        <end position="19"/>
    </location>
</feature>
<evidence type="ECO:0000313" key="3">
    <source>
        <dbReference type="EMBL" id="KAK0162832.1"/>
    </source>
</evidence>
<feature type="chain" id="PRO_5041242005" evidence="2">
    <location>
        <begin position="20"/>
        <end position="143"/>
    </location>
</feature>
<proteinExistence type="predicted"/>
<keyword evidence="2" id="KW-0732">Signal</keyword>
<evidence type="ECO:0000256" key="2">
    <source>
        <dbReference type="SAM" id="SignalP"/>
    </source>
</evidence>
<accession>A0AA39F4K2</accession>
<protein>
    <submittedName>
        <fullName evidence="3">Uncharacterized protein</fullName>
    </submittedName>
</protein>
<keyword evidence="4" id="KW-1185">Reference proteome</keyword>
<gene>
    <name evidence="3" type="ORF">PV327_006576</name>
</gene>
<reference evidence="3" key="1">
    <citation type="journal article" date="2023" name="bioRxiv">
        <title>Scaffold-level genome assemblies of two parasitoid biocontrol wasps reveal the parthenogenesis mechanism and an associated novel virus.</title>
        <authorList>
            <person name="Inwood S."/>
            <person name="Skelly J."/>
            <person name="Guhlin J."/>
            <person name="Harrop T."/>
            <person name="Goldson S."/>
            <person name="Dearden P."/>
        </authorList>
    </citation>
    <scope>NUCLEOTIDE SEQUENCE</scope>
    <source>
        <strain evidence="3">Lincoln</strain>
        <tissue evidence="3">Whole body</tissue>
    </source>
</reference>
<dbReference type="Proteomes" id="UP001168972">
    <property type="component" value="Unassembled WGS sequence"/>
</dbReference>
<comment type="caution">
    <text evidence="3">The sequence shown here is derived from an EMBL/GenBank/DDBJ whole genome shotgun (WGS) entry which is preliminary data.</text>
</comment>
<evidence type="ECO:0000313" key="4">
    <source>
        <dbReference type="Proteomes" id="UP001168972"/>
    </source>
</evidence>
<reference evidence="3" key="2">
    <citation type="submission" date="2023-03" db="EMBL/GenBank/DDBJ databases">
        <authorList>
            <person name="Inwood S.N."/>
            <person name="Skelly J.G."/>
            <person name="Guhlin J."/>
            <person name="Harrop T.W.R."/>
            <person name="Goldson S.G."/>
            <person name="Dearden P.K."/>
        </authorList>
    </citation>
    <scope>NUCLEOTIDE SEQUENCE</scope>
    <source>
        <strain evidence="3">Lincoln</strain>
        <tissue evidence="3">Whole body</tissue>
    </source>
</reference>
<evidence type="ECO:0000256" key="1">
    <source>
        <dbReference type="SAM" id="MobiDB-lite"/>
    </source>
</evidence>
<feature type="region of interest" description="Disordered" evidence="1">
    <location>
        <begin position="120"/>
        <end position="143"/>
    </location>
</feature>
<name>A0AA39F4K2_MICHY</name>
<dbReference type="AlphaFoldDB" id="A0AA39F4K2"/>
<sequence length="143" mass="15905">MNTSIIVVMVCLCWMSTLAQLSTDVRLDLSDVDTQLESNPNQIHSRSKRTLFLKKKLIGAGLLGFGLGVAKGFKVGYQHSPEVQHVYVAAPPPPPPAKFIEYVEKPIYIERFVERPPIAKQEHGGYDGAWSPPPREPSPVYGY</sequence>
<dbReference type="EMBL" id="JAQQBR010001833">
    <property type="protein sequence ID" value="KAK0162832.1"/>
    <property type="molecule type" value="Genomic_DNA"/>
</dbReference>